<dbReference type="InterPro" id="IPR036056">
    <property type="entry name" value="Fibrinogen-like_C"/>
</dbReference>
<reference evidence="4" key="2">
    <citation type="submission" date="2020-08" db="EMBL/GenBank/DDBJ databases">
        <authorList>
            <person name="Kikuchi T."/>
        </authorList>
    </citation>
    <scope>NUCLEOTIDE SEQUENCE</scope>
    <source>
        <strain evidence="3">Ka4C1</strain>
    </source>
</reference>
<evidence type="ECO:0000313" key="7">
    <source>
        <dbReference type="WBParaSite" id="BXY_0105200.1"/>
    </source>
</evidence>
<feature type="transmembrane region" description="Helical" evidence="1">
    <location>
        <begin position="57"/>
        <end position="81"/>
    </location>
</feature>
<dbReference type="PANTHER" id="PTHR19143:SF445">
    <property type="entry name" value="FIBRINOGEN C-TERMINAL DOMAIN-CONTAINING PROTEIN"/>
    <property type="match status" value="1"/>
</dbReference>
<dbReference type="EMBL" id="CAJFCV020000006">
    <property type="protein sequence ID" value="CAG9131567.1"/>
    <property type="molecule type" value="Genomic_DNA"/>
</dbReference>
<dbReference type="Proteomes" id="UP000659654">
    <property type="component" value="Unassembled WGS sequence"/>
</dbReference>
<dbReference type="Pfam" id="PF00147">
    <property type="entry name" value="Fibrinogen_C"/>
    <property type="match status" value="1"/>
</dbReference>
<accession>A0A1I7RK20</accession>
<keyword evidence="1" id="KW-0472">Membrane</keyword>
<dbReference type="EMBL" id="CAJFDI010000006">
    <property type="protein sequence ID" value="CAD5235271.1"/>
    <property type="molecule type" value="Genomic_DNA"/>
</dbReference>
<evidence type="ECO:0000259" key="2">
    <source>
        <dbReference type="PROSITE" id="PS51406"/>
    </source>
</evidence>
<dbReference type="PANTHER" id="PTHR19143">
    <property type="entry name" value="FIBRINOGEN/TENASCIN/ANGIOPOEITIN"/>
    <property type="match status" value="1"/>
</dbReference>
<dbReference type="InterPro" id="IPR050373">
    <property type="entry name" value="Fibrinogen_C-term_domain"/>
</dbReference>
<evidence type="ECO:0000313" key="5">
    <source>
        <dbReference type="Proteomes" id="UP000095284"/>
    </source>
</evidence>
<dbReference type="SMART" id="SM00186">
    <property type="entry name" value="FBG"/>
    <property type="match status" value="1"/>
</dbReference>
<dbReference type="SMR" id="A0A1I7RK20"/>
<dbReference type="GO" id="GO:0005615">
    <property type="term" value="C:extracellular space"/>
    <property type="evidence" value="ECO:0007669"/>
    <property type="project" value="TreeGrafter"/>
</dbReference>
<feature type="domain" description="Fibrinogen C-terminal" evidence="2">
    <location>
        <begin position="187"/>
        <end position="421"/>
    </location>
</feature>
<evidence type="ECO:0000313" key="3">
    <source>
        <dbReference type="EMBL" id="CAD5235271.1"/>
    </source>
</evidence>
<dbReference type="OrthoDB" id="7972392at2759"/>
<name>A0A1I7RK20_BURXY</name>
<dbReference type="Proteomes" id="UP000582659">
    <property type="component" value="Unassembled WGS sequence"/>
</dbReference>
<dbReference type="WBParaSite" id="BXY_0105200.1">
    <property type="protein sequence ID" value="BXY_0105200.1"/>
    <property type="gene ID" value="BXY_0105200"/>
</dbReference>
<dbReference type="AlphaFoldDB" id="A0A1I7RK20"/>
<protein>
    <submittedName>
        <fullName evidence="3">(pine wood nematode) hypothetical protein</fullName>
    </submittedName>
    <submittedName>
        <fullName evidence="7">Fibrinogen C-terminal domain-containing protein</fullName>
    </submittedName>
</protein>
<dbReference type="SUPFAM" id="SSF56496">
    <property type="entry name" value="Fibrinogen C-terminal domain-like"/>
    <property type="match status" value="1"/>
</dbReference>
<dbReference type="Proteomes" id="UP000095284">
    <property type="component" value="Unplaced"/>
</dbReference>
<evidence type="ECO:0000256" key="1">
    <source>
        <dbReference type="SAM" id="Phobius"/>
    </source>
</evidence>
<reference evidence="7" key="1">
    <citation type="submission" date="2016-11" db="UniProtKB">
        <authorList>
            <consortium name="WormBaseParasite"/>
        </authorList>
    </citation>
    <scope>IDENTIFICATION</scope>
</reference>
<organism evidence="5 7">
    <name type="scientific">Bursaphelenchus xylophilus</name>
    <name type="common">Pinewood nematode worm</name>
    <name type="synonym">Aphelenchoides xylophilus</name>
    <dbReference type="NCBI Taxonomy" id="6326"/>
    <lineage>
        <taxon>Eukaryota</taxon>
        <taxon>Metazoa</taxon>
        <taxon>Ecdysozoa</taxon>
        <taxon>Nematoda</taxon>
        <taxon>Chromadorea</taxon>
        <taxon>Rhabditida</taxon>
        <taxon>Tylenchina</taxon>
        <taxon>Tylenchomorpha</taxon>
        <taxon>Aphelenchoidea</taxon>
        <taxon>Aphelenchoididae</taxon>
        <taxon>Bursaphelenchus</taxon>
    </lineage>
</organism>
<dbReference type="InterPro" id="IPR014716">
    <property type="entry name" value="Fibrinogen_a/b/g_C_1"/>
</dbReference>
<dbReference type="eggNOG" id="KOG2579">
    <property type="taxonomic scope" value="Eukaryota"/>
</dbReference>
<dbReference type="InterPro" id="IPR002181">
    <property type="entry name" value="Fibrinogen_a/b/g_C_dom"/>
</dbReference>
<gene>
    <name evidence="3" type="ORF">BXYJ_LOCUS15362</name>
</gene>
<keyword evidence="1" id="KW-1133">Transmembrane helix</keyword>
<dbReference type="Gene3D" id="3.90.215.10">
    <property type="entry name" value="Gamma Fibrinogen, chain A, domain 1"/>
    <property type="match status" value="1"/>
</dbReference>
<evidence type="ECO:0000313" key="6">
    <source>
        <dbReference type="Proteomes" id="UP000659654"/>
    </source>
</evidence>
<keyword evidence="1" id="KW-0812">Transmembrane</keyword>
<keyword evidence="6" id="KW-1185">Reference proteome</keyword>
<proteinExistence type="predicted"/>
<evidence type="ECO:0000313" key="4">
    <source>
        <dbReference type="EMBL" id="CAG9131567.1"/>
    </source>
</evidence>
<dbReference type="PROSITE" id="PS51406">
    <property type="entry name" value="FIBRINOGEN_C_2"/>
    <property type="match status" value="1"/>
</dbReference>
<sequence>MNRSKLMDSFTLDNLSRISRMKRYYMDENCMNNTELDPCLAAKVRLKHPSDCTCWGFAKFCSALLIALIFVILLIVLLFAFSDRTEATSTTSTTTTTTTTPVPSIIIRPGQDVVEVRFETVFPRKDLYTTTTTTILPRTTTTAKLVYRPRTTTKVYRFHVGTALAPETATTTTTTVTPSIFRTLPTKSIDDAFETCETYLNKGRYKNGVYALNVSPVGQFPAKCVFDKQKDEAWIVIQERHTDDLDFLSKTLKEYGDGFGDPHGDYWLGLKKVHALLQHGRKLVLRLEAETEPCKKGGTSYGELFLTADHEFEITGEDDGYRLNTRFISGNLTDPYESLTKLNGNQFATTDESRGFTVNCAFHFANGGWWHGSSSCAWITFNGRLREQQCGGFKAAIIKKSEDRSKFFYHLKYTRMMVKLV</sequence>